<dbReference type="BioCyc" id="PSP1104324:GJSN-2055-MONOMER"/>
<proteinExistence type="predicted"/>
<dbReference type="AlphaFoldDB" id="G7VAS0"/>
<dbReference type="EMBL" id="CP003098">
    <property type="protein sequence ID" value="AET33498.1"/>
    <property type="molecule type" value="Genomic_DNA"/>
</dbReference>
<keyword evidence="2" id="KW-1185">Reference proteome</keyword>
<gene>
    <name evidence="1" type="ORF">P186_2106</name>
</gene>
<dbReference type="OrthoDB" id="385126at2157"/>
<sequence>MRAIALLVAVAFVALFITAYSYSLGQAKGGDYLVIARFPPHALDKIDKALEEVRREAKWASWYGDVDIPLGQMREVREKLIENHGIDVETKNKVRYRIHKKAGKYRVEVYHNDRLNFTYTTDDLEDALWAAAEKGEELGGIPPEIISSLIDYKLNPPLLYSAYAIPFCNGTYYGPGVDALKIVIDGAVRVEYSVKNRTITPIQLPKAVVVTNVTRLGERWYGKYVVDACALPRVEKRGVIAIVGKGSLPNVIEILKKYTGEEPYVRPIP</sequence>
<dbReference type="STRING" id="1104324.P186_2106"/>
<dbReference type="RefSeq" id="WP_014289323.1">
    <property type="nucleotide sequence ID" value="NC_016645.1"/>
</dbReference>
<protein>
    <submittedName>
        <fullName evidence="1">Uncharacterized protein</fullName>
    </submittedName>
</protein>
<name>G7VAS0_9CREN</name>
<dbReference type="HOGENOM" id="CLU_090894_0_0_2"/>
<reference evidence="1 2" key="1">
    <citation type="journal article" date="2012" name="J. Bacteriol.">
        <title>Complete genome sequence of strain 1860, a crenarchaeon of the genus pyrobaculum able to grow with various electron acceptors.</title>
        <authorList>
            <person name="Mardanov A.V."/>
            <person name="Gumerov V.M."/>
            <person name="Slobodkina G.B."/>
            <person name="Beletsky A.V."/>
            <person name="Bonch-Osmolovskaya E.A."/>
            <person name="Ravin N.V."/>
            <person name="Skryabin K.G."/>
        </authorList>
    </citation>
    <scope>NUCLEOTIDE SEQUENCE [LARGE SCALE GENOMIC DNA]</scope>
    <source>
        <strain evidence="1 2">1860</strain>
    </source>
</reference>
<dbReference type="Proteomes" id="UP000005867">
    <property type="component" value="Chromosome"/>
</dbReference>
<evidence type="ECO:0000313" key="2">
    <source>
        <dbReference type="Proteomes" id="UP000005867"/>
    </source>
</evidence>
<dbReference type="GeneID" id="11596594"/>
<dbReference type="KEGG" id="pyr:P186_2106"/>
<dbReference type="eggNOG" id="arCOG07695">
    <property type="taxonomic scope" value="Archaea"/>
</dbReference>
<accession>G7VAS0</accession>
<evidence type="ECO:0000313" key="1">
    <source>
        <dbReference type="EMBL" id="AET33498.1"/>
    </source>
</evidence>
<organism evidence="1 2">
    <name type="scientific">Pyrobaculum ferrireducens</name>
    <dbReference type="NCBI Taxonomy" id="1104324"/>
    <lineage>
        <taxon>Archaea</taxon>
        <taxon>Thermoproteota</taxon>
        <taxon>Thermoprotei</taxon>
        <taxon>Thermoproteales</taxon>
        <taxon>Thermoproteaceae</taxon>
        <taxon>Pyrobaculum</taxon>
    </lineage>
</organism>